<protein>
    <submittedName>
        <fullName evidence="4">Tetratricopeptide repeat protein</fullName>
    </submittedName>
</protein>
<dbReference type="SMART" id="SM00028">
    <property type="entry name" value="TPR"/>
    <property type="match status" value="2"/>
</dbReference>
<organism evidence="4 5">
    <name type="scientific">Phyllobacterium leguminum</name>
    <dbReference type="NCBI Taxonomy" id="314237"/>
    <lineage>
        <taxon>Bacteria</taxon>
        <taxon>Pseudomonadati</taxon>
        <taxon>Pseudomonadota</taxon>
        <taxon>Alphaproteobacteria</taxon>
        <taxon>Hyphomicrobiales</taxon>
        <taxon>Phyllobacteriaceae</taxon>
        <taxon>Phyllobacterium</taxon>
    </lineage>
</organism>
<dbReference type="PANTHER" id="PTHR44858:SF1">
    <property type="entry name" value="UDP-N-ACETYLGLUCOSAMINE--PEPTIDE N-ACETYLGLUCOSAMINYLTRANSFERASE SPINDLY-RELATED"/>
    <property type="match status" value="1"/>
</dbReference>
<dbReference type="Gene3D" id="1.25.40.10">
    <property type="entry name" value="Tetratricopeptide repeat domain"/>
    <property type="match status" value="1"/>
</dbReference>
<dbReference type="PROSITE" id="PS50005">
    <property type="entry name" value="TPR"/>
    <property type="match status" value="2"/>
</dbReference>
<dbReference type="EMBL" id="QJTF01000006">
    <property type="protein sequence ID" value="PYE88646.1"/>
    <property type="molecule type" value="Genomic_DNA"/>
</dbReference>
<dbReference type="AlphaFoldDB" id="A0A318TI17"/>
<evidence type="ECO:0000256" key="3">
    <source>
        <dbReference type="PROSITE-ProRule" id="PRU00339"/>
    </source>
</evidence>
<comment type="caution">
    <text evidence="4">The sequence shown here is derived from an EMBL/GenBank/DDBJ whole genome shotgun (WGS) entry which is preliminary data.</text>
</comment>
<dbReference type="SUPFAM" id="SSF48452">
    <property type="entry name" value="TPR-like"/>
    <property type="match status" value="1"/>
</dbReference>
<accession>A0A318TI17</accession>
<dbReference type="InterPro" id="IPR019734">
    <property type="entry name" value="TPR_rpt"/>
</dbReference>
<keyword evidence="5" id="KW-1185">Reference proteome</keyword>
<dbReference type="InterPro" id="IPR050498">
    <property type="entry name" value="Ycf3"/>
</dbReference>
<evidence type="ECO:0000313" key="5">
    <source>
        <dbReference type="Proteomes" id="UP000247454"/>
    </source>
</evidence>
<name>A0A318TI17_9HYPH</name>
<dbReference type="Proteomes" id="UP000247454">
    <property type="component" value="Unassembled WGS sequence"/>
</dbReference>
<feature type="repeat" description="TPR" evidence="3">
    <location>
        <begin position="153"/>
        <end position="186"/>
    </location>
</feature>
<proteinExistence type="predicted"/>
<dbReference type="PANTHER" id="PTHR44858">
    <property type="entry name" value="TETRATRICOPEPTIDE REPEAT PROTEIN 6"/>
    <property type="match status" value="1"/>
</dbReference>
<evidence type="ECO:0000313" key="4">
    <source>
        <dbReference type="EMBL" id="PYE88646.1"/>
    </source>
</evidence>
<sequence>MLKRLLVRFTKSVSLKFAFDVSLRAVTIARMRNVFAMLALSIFPAALLAGENTAIAQEQNPGAAPSPEKLPDGMTEAQQRRADLDRLFGELRKESDEAKAKNIAGKIYGLWNQSGSATIDLMMGWAGNAMADKKYPVALDFLDEVTTLKPDYAEGWNRRATLFFLMNDYTGAMRDIDRTLRLEPRHFAALTGMGAILRETGSKELALRAYERALEAYPMLRDAQKEAGEITDELTDTRT</sequence>
<gene>
    <name evidence="4" type="ORF">C7477_10615</name>
</gene>
<feature type="repeat" description="TPR" evidence="3">
    <location>
        <begin position="187"/>
        <end position="220"/>
    </location>
</feature>
<keyword evidence="1" id="KW-0677">Repeat</keyword>
<reference evidence="4 5" key="1">
    <citation type="submission" date="2018-06" db="EMBL/GenBank/DDBJ databases">
        <title>Genomic Encyclopedia of Type Strains, Phase III (KMG-III): the genomes of soil and plant-associated and newly described type strains.</title>
        <authorList>
            <person name="Whitman W."/>
        </authorList>
    </citation>
    <scope>NUCLEOTIDE SEQUENCE [LARGE SCALE GENOMIC DNA]</scope>
    <source>
        <strain evidence="4 5">ORS 1419</strain>
    </source>
</reference>
<keyword evidence="2 3" id="KW-0802">TPR repeat</keyword>
<evidence type="ECO:0000256" key="2">
    <source>
        <dbReference type="ARBA" id="ARBA00022803"/>
    </source>
</evidence>
<evidence type="ECO:0000256" key="1">
    <source>
        <dbReference type="ARBA" id="ARBA00022737"/>
    </source>
</evidence>
<dbReference type="InterPro" id="IPR011990">
    <property type="entry name" value="TPR-like_helical_dom_sf"/>
</dbReference>